<protein>
    <submittedName>
        <fullName evidence="1">Uncharacterized protein</fullName>
    </submittedName>
</protein>
<reference evidence="1 2" key="1">
    <citation type="journal article" date="2006" name="Extremophiles">
        <title>Characterization of Exiguobacterium isolates from the Siberian permafrost. Description of Exiguobacterium sibiricum sp. nov.</title>
        <authorList>
            <person name="Rodrigues D.F."/>
            <person name="Goris J."/>
            <person name="Vishnivetskaya T."/>
            <person name="Gilichinsky D."/>
            <person name="Thomashow M.F."/>
            <person name="Tiedje J.M."/>
        </authorList>
    </citation>
    <scope>NUCLEOTIDE SEQUENCE [LARGE SCALE GENOMIC DNA]</scope>
    <source>
        <strain evidence="2">DSM 17290 / CIP 109462 / JCM 13490 / 255-15</strain>
    </source>
</reference>
<dbReference type="STRING" id="262543.Exig_0556"/>
<name>B1YJK7_EXIS2</name>
<dbReference type="EMBL" id="CP001022">
    <property type="protein sequence ID" value="ACB60037.1"/>
    <property type="molecule type" value="Genomic_DNA"/>
</dbReference>
<evidence type="ECO:0000313" key="1">
    <source>
        <dbReference type="EMBL" id="ACB60037.1"/>
    </source>
</evidence>
<evidence type="ECO:0000313" key="2">
    <source>
        <dbReference type="Proteomes" id="UP000001681"/>
    </source>
</evidence>
<dbReference type="Proteomes" id="UP000001681">
    <property type="component" value="Chromosome"/>
</dbReference>
<reference evidence="2" key="3">
    <citation type="submission" date="2008-04" db="EMBL/GenBank/DDBJ databases">
        <title>Complete sequence of chromosome of Exiguobacterium sibiricum 255-15.</title>
        <authorList>
            <consortium name="US DOE Joint Genome Institute"/>
            <person name="Copeland A."/>
            <person name="Lucas S."/>
            <person name="Lapidus A."/>
            <person name="Glavina del Rio T."/>
            <person name="Dalin E."/>
            <person name="Tice H."/>
            <person name="Bruce D."/>
            <person name="Goodwin L."/>
            <person name="Pitluck S."/>
            <person name="Kiss H."/>
            <person name="Chertkov O."/>
            <person name="Monk C."/>
            <person name="Brettin T."/>
            <person name="Detter J.C."/>
            <person name="Han C."/>
            <person name="Kuske C.R."/>
            <person name="Schmutz J."/>
            <person name="Larimer F."/>
            <person name="Land M."/>
            <person name="Hauser L."/>
            <person name="Kyrpides N."/>
            <person name="Mikhailova N."/>
            <person name="Vishnivetskaya T."/>
            <person name="Rodrigues D.F."/>
            <person name="Gilichinsky D."/>
            <person name="Tiedje J."/>
            <person name="Richardson P."/>
        </authorList>
    </citation>
    <scope>NUCLEOTIDE SEQUENCE [LARGE SCALE GENOMIC DNA]</scope>
    <source>
        <strain evidence="2">DSM 17290 / CIP 109462 / JCM 13490 / 255-15</strain>
    </source>
</reference>
<dbReference type="HOGENOM" id="CLU_896423_0_0_9"/>
<proteinExistence type="predicted"/>
<dbReference type="AlphaFoldDB" id="B1YJK7"/>
<dbReference type="KEGG" id="esi:Exig_0556"/>
<dbReference type="OrthoDB" id="2357113at2"/>
<reference evidence="1 2" key="2">
    <citation type="journal article" date="2008" name="BMC Genomics">
        <title>Architecture of thermal adaptation in an Exiguobacterium sibiricum strain isolated from 3 million year old permafrost: a genome and transcriptome approach.</title>
        <authorList>
            <person name="Rodrigues D.F."/>
            <person name="Ivanova N."/>
            <person name="He Z."/>
            <person name="Huebner M."/>
            <person name="Zhou J."/>
            <person name="Tiedje J.M."/>
        </authorList>
    </citation>
    <scope>NUCLEOTIDE SEQUENCE [LARGE SCALE GENOMIC DNA]</scope>
    <source>
        <strain evidence="2">DSM 17290 / CIP 109462 / JCM 13490 / 255-15</strain>
    </source>
</reference>
<dbReference type="RefSeq" id="WP_012369461.1">
    <property type="nucleotide sequence ID" value="NC_010556.1"/>
</dbReference>
<organism evidence="1 2">
    <name type="scientific">Exiguobacterium sibiricum (strain DSM 17290 / CCUG 55495 / CIP 109462 / JCM 13490 / 255-15)</name>
    <dbReference type="NCBI Taxonomy" id="262543"/>
    <lineage>
        <taxon>Bacteria</taxon>
        <taxon>Bacillati</taxon>
        <taxon>Bacillota</taxon>
        <taxon>Bacilli</taxon>
        <taxon>Bacillales</taxon>
        <taxon>Bacillales Family XII. Incertae Sedis</taxon>
        <taxon>Exiguobacterium</taxon>
    </lineage>
</organism>
<gene>
    <name evidence="1" type="ordered locus">Exig_0556</name>
</gene>
<accession>B1YJK7</accession>
<sequence length="310" mass="35489">MKRFVKNEAIAPALNAFLTLENEAFQTYNQLLTAQERQALNFVGRAVALQSDKHLALALETKQPLIEMDRLLMKLTEIEQGALLFRQLLASGLDLNQLITVEGHRSLVRQPLSFPVGLYTVYDHVLFQLAVDSGLDLNYTTTLQRSDRFLETDEINTLDIVLLLTHEQAPDEQSLPLFQHPATVGLAERLQRAKFESLQSIIENTRYVTTFRYAKHFPLFYAIVGRQTEQFPKMLDAVLMEQNQEEILKDALLAFHNHQPGLATSMGTDYYESLFVIGDHLKRQAGIDFNTLDDQYILSEYSEIVQRLRS</sequence>
<keyword evidence="2" id="KW-1185">Reference proteome</keyword>